<evidence type="ECO:0000313" key="2">
    <source>
        <dbReference type="Proteomes" id="UP000563524"/>
    </source>
</evidence>
<dbReference type="RefSeq" id="WP_183818417.1">
    <property type="nucleotide sequence ID" value="NZ_JACHOB010000004.1"/>
</dbReference>
<gene>
    <name evidence="1" type="ORF">GGQ59_002170</name>
</gene>
<evidence type="ECO:0000313" key="1">
    <source>
        <dbReference type="EMBL" id="MBB4659633.1"/>
    </source>
</evidence>
<reference evidence="1 2" key="1">
    <citation type="submission" date="2020-08" db="EMBL/GenBank/DDBJ databases">
        <title>Genomic Encyclopedia of Type Strains, Phase IV (KMG-IV): sequencing the most valuable type-strain genomes for metagenomic binning, comparative biology and taxonomic classification.</title>
        <authorList>
            <person name="Goeker M."/>
        </authorList>
    </citation>
    <scope>NUCLEOTIDE SEQUENCE [LARGE SCALE GENOMIC DNA]</scope>
    <source>
        <strain evidence="1 2">DSM 102850</strain>
    </source>
</reference>
<keyword evidence="1" id="KW-0969">Cilium</keyword>
<name>A0A840I5T8_9PROT</name>
<keyword evidence="2" id="KW-1185">Reference proteome</keyword>
<dbReference type="EMBL" id="JACHOB010000004">
    <property type="protein sequence ID" value="MBB4659633.1"/>
    <property type="molecule type" value="Genomic_DNA"/>
</dbReference>
<sequence length="154" mass="16891">MKKLLPALIVLIAVLGGGAGAMMTMTKKPKAHGEEAKVDVHHAEAPKQAGYFKFKRPFIVPVVSEEKITSLVMIDLSIEMDAGAAKDYLAREPKVRDGLMRALLGLSNEGYFTGDISNIETYDAVRDRLTEEAKLTLGDTVVSVLILDYARQER</sequence>
<protein>
    <submittedName>
        <fullName evidence="1">Flagellar basal body-associated protein FliL</fullName>
    </submittedName>
</protein>
<dbReference type="AlphaFoldDB" id="A0A840I5T8"/>
<proteinExistence type="predicted"/>
<accession>A0A840I5T8</accession>
<dbReference type="Proteomes" id="UP000563524">
    <property type="component" value="Unassembled WGS sequence"/>
</dbReference>
<comment type="caution">
    <text evidence="1">The sequence shown here is derived from an EMBL/GenBank/DDBJ whole genome shotgun (WGS) entry which is preliminary data.</text>
</comment>
<keyword evidence="1" id="KW-0966">Cell projection</keyword>
<organism evidence="1 2">
    <name type="scientific">Parvularcula dongshanensis</name>
    <dbReference type="NCBI Taxonomy" id="1173995"/>
    <lineage>
        <taxon>Bacteria</taxon>
        <taxon>Pseudomonadati</taxon>
        <taxon>Pseudomonadota</taxon>
        <taxon>Alphaproteobacteria</taxon>
        <taxon>Parvularculales</taxon>
        <taxon>Parvularculaceae</taxon>
        <taxon>Parvularcula</taxon>
    </lineage>
</organism>
<keyword evidence="1" id="KW-0282">Flagellum</keyword>